<name>A0A7W6AID1_9HYPH</name>
<accession>A0A7W6AID1</accession>
<dbReference type="PANTHER" id="PTHR33835">
    <property type="entry name" value="YALI0C07656P"/>
    <property type="match status" value="1"/>
</dbReference>
<dbReference type="InterPro" id="IPR025638">
    <property type="entry name" value="DUF4336"/>
</dbReference>
<dbReference type="Proteomes" id="UP000517759">
    <property type="component" value="Unassembled WGS sequence"/>
</dbReference>
<dbReference type="InterPro" id="IPR036866">
    <property type="entry name" value="RibonucZ/Hydroxyglut_hydro"/>
</dbReference>
<evidence type="ECO:0000313" key="3">
    <source>
        <dbReference type="Proteomes" id="UP000517759"/>
    </source>
</evidence>
<dbReference type="PANTHER" id="PTHR33835:SF1">
    <property type="entry name" value="METALLO-BETA-LACTAMASE DOMAIN-CONTAINING PROTEIN"/>
    <property type="match status" value="1"/>
</dbReference>
<reference evidence="2 3" key="3">
    <citation type="submission" date="2020-08" db="EMBL/GenBank/DDBJ databases">
        <title>Genomic Encyclopedia of Type Strains, Phase IV (KMG-IV): sequencing the most valuable type-strain genomes for metagenomic binning, comparative biology and taxonomic classification.</title>
        <authorList>
            <person name="Goeker M."/>
        </authorList>
    </citation>
    <scope>NUCLEOTIDE SEQUENCE [LARGE SCALE GENOMIC DNA]</scope>
    <source>
        <strain evidence="2 3">DSM 24105</strain>
    </source>
</reference>
<protein>
    <recommendedName>
        <fullName evidence="5">DUF4336 domain-containing protein</fullName>
    </recommendedName>
</protein>
<dbReference type="RefSeq" id="WP_183507286.1">
    <property type="nucleotide sequence ID" value="NZ_BSPG01000002.1"/>
</dbReference>
<sequence>MGCDPSLQEFGPGLWLVDGPIVTAAIGFHYPTRMAVIRLSDGGLLVWSPIALSAEIRSAVNGLSEVRHLVAPNSLHHVFLSEWRLAYPSARLHAPFGLAEKRRDLAFDGELTEQSAVIWRDDLDLVVVRGSWITTEVVFFHRASRTVLFADLLQQFPPGWFRGWRALIARWDLMTADEPSVPRKFRLAFTNRASARAAIERILAWPAEKVVMAHGTPVLEDGRAFIRRAFAWLM</sequence>
<evidence type="ECO:0000313" key="1">
    <source>
        <dbReference type="EMBL" id="GLS42655.1"/>
    </source>
</evidence>
<evidence type="ECO:0000313" key="4">
    <source>
        <dbReference type="Proteomes" id="UP001156881"/>
    </source>
</evidence>
<proteinExistence type="predicted"/>
<evidence type="ECO:0008006" key="5">
    <source>
        <dbReference type="Google" id="ProtNLM"/>
    </source>
</evidence>
<keyword evidence="4" id="KW-1185">Reference proteome</keyword>
<dbReference type="EMBL" id="JACIDN010000006">
    <property type="protein sequence ID" value="MBB3903908.1"/>
    <property type="molecule type" value="Genomic_DNA"/>
</dbReference>
<gene>
    <name evidence="1" type="ORF">GCM10007884_06400</name>
    <name evidence="2" type="ORF">GGR33_003422</name>
</gene>
<dbReference type="AlphaFoldDB" id="A0A7W6AID1"/>
<reference evidence="1" key="4">
    <citation type="submission" date="2023-01" db="EMBL/GenBank/DDBJ databases">
        <title>Draft genome sequence of Methylobacterium brachythecii strain NBRC 107710.</title>
        <authorList>
            <person name="Sun Q."/>
            <person name="Mori K."/>
        </authorList>
    </citation>
    <scope>NUCLEOTIDE SEQUENCE</scope>
    <source>
        <strain evidence="1">NBRC 107710</strain>
    </source>
</reference>
<dbReference type="SUPFAM" id="SSF56281">
    <property type="entry name" value="Metallo-hydrolase/oxidoreductase"/>
    <property type="match status" value="1"/>
</dbReference>
<reference evidence="4" key="2">
    <citation type="journal article" date="2019" name="Int. J. Syst. Evol. Microbiol.">
        <title>The Global Catalogue of Microorganisms (GCM) 10K type strain sequencing project: providing services to taxonomists for standard genome sequencing and annotation.</title>
        <authorList>
            <consortium name="The Broad Institute Genomics Platform"/>
            <consortium name="The Broad Institute Genome Sequencing Center for Infectious Disease"/>
            <person name="Wu L."/>
            <person name="Ma J."/>
        </authorList>
    </citation>
    <scope>NUCLEOTIDE SEQUENCE [LARGE SCALE GENOMIC DNA]</scope>
    <source>
        <strain evidence="4">NBRC 107710</strain>
    </source>
</reference>
<dbReference type="EMBL" id="BSPG01000002">
    <property type="protein sequence ID" value="GLS42655.1"/>
    <property type="molecule type" value="Genomic_DNA"/>
</dbReference>
<comment type="caution">
    <text evidence="2">The sequence shown here is derived from an EMBL/GenBank/DDBJ whole genome shotgun (WGS) entry which is preliminary data.</text>
</comment>
<reference evidence="1" key="1">
    <citation type="journal article" date="2014" name="Int. J. Syst. Evol. Microbiol.">
        <title>Complete genome of a new Firmicutes species belonging to the dominant human colonic microbiota ('Ruminococcus bicirculans') reveals two chromosomes and a selective capacity to utilize plant glucans.</title>
        <authorList>
            <consortium name="NISC Comparative Sequencing Program"/>
            <person name="Wegmann U."/>
            <person name="Louis P."/>
            <person name="Goesmann A."/>
            <person name="Henrissat B."/>
            <person name="Duncan S.H."/>
            <person name="Flint H.J."/>
        </authorList>
    </citation>
    <scope>NUCLEOTIDE SEQUENCE</scope>
    <source>
        <strain evidence="1">NBRC 107710</strain>
    </source>
</reference>
<dbReference type="Pfam" id="PF14234">
    <property type="entry name" value="DUF4336"/>
    <property type="match status" value="1"/>
</dbReference>
<evidence type="ECO:0000313" key="2">
    <source>
        <dbReference type="EMBL" id="MBB3903908.1"/>
    </source>
</evidence>
<organism evidence="2 3">
    <name type="scientific">Methylobacterium brachythecii</name>
    <dbReference type="NCBI Taxonomy" id="1176177"/>
    <lineage>
        <taxon>Bacteria</taxon>
        <taxon>Pseudomonadati</taxon>
        <taxon>Pseudomonadota</taxon>
        <taxon>Alphaproteobacteria</taxon>
        <taxon>Hyphomicrobiales</taxon>
        <taxon>Methylobacteriaceae</taxon>
        <taxon>Methylobacterium</taxon>
    </lineage>
</organism>
<dbReference type="Proteomes" id="UP001156881">
    <property type="component" value="Unassembled WGS sequence"/>
</dbReference>